<evidence type="ECO:0008006" key="5">
    <source>
        <dbReference type="Google" id="ProtNLM"/>
    </source>
</evidence>
<dbReference type="OMA" id="WTFQLPP"/>
<evidence type="ECO:0000256" key="1">
    <source>
        <dbReference type="SAM" id="MobiDB-lite"/>
    </source>
</evidence>
<feature type="region of interest" description="Disordered" evidence="1">
    <location>
        <begin position="1"/>
        <end position="30"/>
    </location>
</feature>
<feature type="transmembrane region" description="Helical" evidence="2">
    <location>
        <begin position="411"/>
        <end position="432"/>
    </location>
</feature>
<feature type="transmembrane region" description="Helical" evidence="2">
    <location>
        <begin position="236"/>
        <end position="256"/>
    </location>
</feature>
<protein>
    <recommendedName>
        <fullName evidence="5">Heparan-alpha-glucosaminide N-acetyltransferase catalytic domain-containing protein</fullName>
    </recommendedName>
</protein>
<keyword evidence="2" id="KW-1133">Transmembrane helix</keyword>
<feature type="transmembrane region" description="Helical" evidence="2">
    <location>
        <begin position="153"/>
        <end position="179"/>
    </location>
</feature>
<feature type="transmembrane region" description="Helical" evidence="2">
    <location>
        <begin position="89"/>
        <end position="108"/>
    </location>
</feature>
<organism evidence="3 4">
    <name type="scientific">Protomyces lactucae-debilis</name>
    <dbReference type="NCBI Taxonomy" id="2754530"/>
    <lineage>
        <taxon>Eukaryota</taxon>
        <taxon>Fungi</taxon>
        <taxon>Dikarya</taxon>
        <taxon>Ascomycota</taxon>
        <taxon>Taphrinomycotina</taxon>
        <taxon>Taphrinomycetes</taxon>
        <taxon>Taphrinales</taxon>
        <taxon>Protomycetaceae</taxon>
        <taxon>Protomyces</taxon>
    </lineage>
</organism>
<evidence type="ECO:0000313" key="3">
    <source>
        <dbReference type="EMBL" id="ORY78572.1"/>
    </source>
</evidence>
<feature type="transmembrane region" description="Helical" evidence="2">
    <location>
        <begin position="128"/>
        <end position="147"/>
    </location>
</feature>
<proteinExistence type="predicted"/>
<feature type="transmembrane region" description="Helical" evidence="2">
    <location>
        <begin position="191"/>
        <end position="211"/>
    </location>
</feature>
<dbReference type="PANTHER" id="PTHR40407">
    <property type="entry name" value="MEMBRANE PROTEIN-LIKE PROTEIN"/>
    <property type="match status" value="1"/>
</dbReference>
<gene>
    <name evidence="3" type="ORF">BCR37DRAFT_382220</name>
</gene>
<dbReference type="OrthoDB" id="2505607at2759"/>
<feature type="transmembrane region" description="Helical" evidence="2">
    <location>
        <begin position="268"/>
        <end position="287"/>
    </location>
</feature>
<comment type="caution">
    <text evidence="3">The sequence shown here is derived from an EMBL/GenBank/DDBJ whole genome shotgun (WGS) entry which is preliminary data.</text>
</comment>
<feature type="transmembrane region" description="Helical" evidence="2">
    <location>
        <begin position="360"/>
        <end position="379"/>
    </location>
</feature>
<dbReference type="GeneID" id="63786431"/>
<evidence type="ECO:0000313" key="4">
    <source>
        <dbReference type="Proteomes" id="UP000193685"/>
    </source>
</evidence>
<dbReference type="AlphaFoldDB" id="A0A1Y2F3Y3"/>
<evidence type="ECO:0000256" key="2">
    <source>
        <dbReference type="SAM" id="Phobius"/>
    </source>
</evidence>
<dbReference type="STRING" id="56484.A0A1Y2F3Y3"/>
<dbReference type="EMBL" id="MCFI01000017">
    <property type="protein sequence ID" value="ORY78572.1"/>
    <property type="molecule type" value="Genomic_DNA"/>
</dbReference>
<dbReference type="RefSeq" id="XP_040723453.1">
    <property type="nucleotide sequence ID" value="XM_040869832.1"/>
</dbReference>
<dbReference type="PANTHER" id="PTHR40407:SF1">
    <property type="entry name" value="HEPARAN-ALPHA-GLUCOSAMINIDE N-ACETYLTRANSFERASE CATALYTIC DOMAIN-CONTAINING PROTEIN"/>
    <property type="match status" value="1"/>
</dbReference>
<keyword evidence="2" id="KW-0812">Transmembrane</keyword>
<feature type="transmembrane region" description="Helical" evidence="2">
    <location>
        <begin position="36"/>
        <end position="58"/>
    </location>
</feature>
<dbReference type="Proteomes" id="UP000193685">
    <property type="component" value="Unassembled WGS sequence"/>
</dbReference>
<keyword evidence="2" id="KW-0472">Membrane</keyword>
<feature type="transmembrane region" description="Helical" evidence="2">
    <location>
        <begin position="319"/>
        <end position="339"/>
    </location>
</feature>
<keyword evidence="4" id="KW-1185">Reference proteome</keyword>
<sequence length="447" mass="50169">MASERTRLLSEPTRGIEPESLVPPGKQPEHARPGRILAFDLTRGLICLLMAIDHTFFISGKEHPTESYEVHPDRTHLYLSSWYHYGLRFVTHTCAPGFSLLMGLGLVYFVEARIKKAQWTLAKTFRNIVIRGLLFLLVGFVATLPWARAMKVWVLIDIIATLGIDFIICGGLVILFAGIEQRVQKRWVSHALTFSLLVLAVLGACTTIWVAPAPGQKASSAVKILWMTGPSDNGYLLSRFPPLSWLPLVLYGAFFARVSKLLPARRTASFSFILAMAMLLLFLAVRVPGSWGNLTPVKPSWFRKGVREFLWTDKYPPDLPYITLFSAIIHLFITSFSLLPGDFPGQVTVAGRTIAGTNQVLLDIGTSPFVFYFVHMYSLKLMGVVLQALNLTKTPEELGPGYTGPGIGNGWGFWALYLVLVAWMWFVCRWYGRFKASKSVDSPWRYF</sequence>
<name>A0A1Y2F3Y3_PROLT</name>
<accession>A0A1Y2F3Y3</accession>
<reference evidence="3 4" key="1">
    <citation type="submission" date="2016-07" db="EMBL/GenBank/DDBJ databases">
        <title>Pervasive Adenine N6-methylation of Active Genes in Fungi.</title>
        <authorList>
            <consortium name="DOE Joint Genome Institute"/>
            <person name="Mondo S.J."/>
            <person name="Dannebaum R.O."/>
            <person name="Kuo R.C."/>
            <person name="Labutti K."/>
            <person name="Haridas S."/>
            <person name="Kuo A."/>
            <person name="Salamov A."/>
            <person name="Ahrendt S.R."/>
            <person name="Lipzen A."/>
            <person name="Sullivan W."/>
            <person name="Andreopoulos W.B."/>
            <person name="Clum A."/>
            <person name="Lindquist E."/>
            <person name="Daum C."/>
            <person name="Ramamoorthy G.K."/>
            <person name="Gryganskyi A."/>
            <person name="Culley D."/>
            <person name="Magnuson J.K."/>
            <person name="James T.Y."/>
            <person name="O'Malley M.A."/>
            <person name="Stajich J.E."/>
            <person name="Spatafora J.W."/>
            <person name="Visel A."/>
            <person name="Grigoriev I.V."/>
        </authorList>
    </citation>
    <scope>NUCLEOTIDE SEQUENCE [LARGE SCALE GENOMIC DNA]</scope>
    <source>
        <strain evidence="3 4">12-1054</strain>
    </source>
</reference>